<comment type="caution">
    <text evidence="1">The sequence shown here is derived from an EMBL/GenBank/DDBJ whole genome shotgun (WGS) entry which is preliminary data.</text>
</comment>
<accession>X0XRN8</accession>
<evidence type="ECO:0000313" key="1">
    <source>
        <dbReference type="EMBL" id="GAG37967.1"/>
    </source>
</evidence>
<sequence>KSIRYSVNQQLISDDMLRMSLSEYENMTDLIAMLGNYGVEDGTGADRVISGLLLEFDASLSSYLRAGSAVSYTGEYIVGGSWGFSSEAGKPFMAILSEDETVTVDVGGGSARYDTIEIRPIRTNYDTQSRVFIDPVTGGTLSSNTATKTEYNVEVQVLKGTGGAGVAPAHTAGWIKVAEIFVDASASSIDQGDIKDVRDSDTWTTESDGTRYRKEMNLVYEDLTVHGDILPGADSTYDIGAAGNEWAE</sequence>
<proteinExistence type="predicted"/>
<feature type="non-terminal residue" evidence="1">
    <location>
        <position position="1"/>
    </location>
</feature>
<dbReference type="EMBL" id="BARS01044604">
    <property type="protein sequence ID" value="GAG37967.1"/>
    <property type="molecule type" value="Genomic_DNA"/>
</dbReference>
<protein>
    <submittedName>
        <fullName evidence="1">Uncharacterized protein</fullName>
    </submittedName>
</protein>
<feature type="non-terminal residue" evidence="1">
    <location>
        <position position="248"/>
    </location>
</feature>
<gene>
    <name evidence="1" type="ORF">S01H1_67357</name>
</gene>
<organism evidence="1">
    <name type="scientific">marine sediment metagenome</name>
    <dbReference type="NCBI Taxonomy" id="412755"/>
    <lineage>
        <taxon>unclassified sequences</taxon>
        <taxon>metagenomes</taxon>
        <taxon>ecological metagenomes</taxon>
    </lineage>
</organism>
<reference evidence="1" key="1">
    <citation type="journal article" date="2014" name="Front. Microbiol.">
        <title>High frequency of phylogenetically diverse reductive dehalogenase-homologous genes in deep subseafloor sedimentary metagenomes.</title>
        <authorList>
            <person name="Kawai M."/>
            <person name="Futagami T."/>
            <person name="Toyoda A."/>
            <person name="Takaki Y."/>
            <person name="Nishi S."/>
            <person name="Hori S."/>
            <person name="Arai W."/>
            <person name="Tsubouchi T."/>
            <person name="Morono Y."/>
            <person name="Uchiyama I."/>
            <person name="Ito T."/>
            <person name="Fujiyama A."/>
            <person name="Inagaki F."/>
            <person name="Takami H."/>
        </authorList>
    </citation>
    <scope>NUCLEOTIDE SEQUENCE</scope>
    <source>
        <strain evidence="1">Expedition CK06-06</strain>
    </source>
</reference>
<dbReference type="AlphaFoldDB" id="X0XRN8"/>
<name>X0XRN8_9ZZZZ</name>